<dbReference type="GO" id="GO:0046872">
    <property type="term" value="F:metal ion binding"/>
    <property type="evidence" value="ECO:0007669"/>
    <property type="project" value="UniProtKB-KW"/>
</dbReference>
<keyword evidence="3 5" id="KW-0378">Hydrolase</keyword>
<comment type="similarity">
    <text evidence="5">Belongs to the cyclic nucleotide phosphodiesterase family.</text>
</comment>
<feature type="chain" id="PRO_5024384916" description="Phosphodiesterase" evidence="6">
    <location>
        <begin position="21"/>
        <end position="493"/>
    </location>
</feature>
<gene>
    <name evidence="8" type="ORF">Cadr_000001578</name>
</gene>
<dbReference type="InterPro" id="IPR029016">
    <property type="entry name" value="GAF-like_dom_sf"/>
</dbReference>
<dbReference type="InterPro" id="IPR003018">
    <property type="entry name" value="GAF"/>
</dbReference>
<dbReference type="InterPro" id="IPR023088">
    <property type="entry name" value="PDEase"/>
</dbReference>
<dbReference type="SMART" id="SM00065">
    <property type="entry name" value="GAF"/>
    <property type="match status" value="1"/>
</dbReference>
<evidence type="ECO:0000259" key="7">
    <source>
        <dbReference type="PROSITE" id="PS51845"/>
    </source>
</evidence>
<keyword evidence="9" id="KW-1185">Reference proteome</keyword>
<feature type="binding site" evidence="4">
    <location>
        <position position="298"/>
    </location>
    <ligand>
        <name>Zn(2+)</name>
        <dbReference type="ChEBI" id="CHEBI:29105"/>
        <label>2</label>
    </ligand>
</feature>
<dbReference type="EMBL" id="JWIN03000002">
    <property type="protein sequence ID" value="KAB1282483.1"/>
    <property type="molecule type" value="Genomic_DNA"/>
</dbReference>
<feature type="binding site" evidence="4">
    <location>
        <position position="298"/>
    </location>
    <ligand>
        <name>Zn(2+)</name>
        <dbReference type="ChEBI" id="CHEBI:29105"/>
        <label>1</label>
    </ligand>
</feature>
<dbReference type="STRING" id="9838.ENSCDRP00005005444"/>
<dbReference type="AlphaFoldDB" id="A0A5N4EG51"/>
<evidence type="ECO:0000256" key="5">
    <source>
        <dbReference type="RuleBase" id="RU363067"/>
    </source>
</evidence>
<evidence type="ECO:0000256" key="2">
    <source>
        <dbReference type="ARBA" id="ARBA00022723"/>
    </source>
</evidence>
<dbReference type="PRINTS" id="PR00387">
    <property type="entry name" value="PDIESTERASE1"/>
</dbReference>
<dbReference type="Proteomes" id="UP000299084">
    <property type="component" value="Unassembled WGS sequence"/>
</dbReference>
<feature type="signal peptide" evidence="6">
    <location>
        <begin position="1"/>
        <end position="20"/>
    </location>
</feature>
<evidence type="ECO:0000256" key="4">
    <source>
        <dbReference type="PIRSR" id="PIRSR623088-3"/>
    </source>
</evidence>
<keyword evidence="1" id="KW-0140">cGMP</keyword>
<evidence type="ECO:0000256" key="3">
    <source>
        <dbReference type="ARBA" id="ARBA00022801"/>
    </source>
</evidence>
<organism evidence="8 9">
    <name type="scientific">Camelus dromedarius</name>
    <name type="common">Dromedary</name>
    <name type="synonym">Arabian camel</name>
    <dbReference type="NCBI Taxonomy" id="9838"/>
    <lineage>
        <taxon>Eukaryota</taxon>
        <taxon>Metazoa</taxon>
        <taxon>Chordata</taxon>
        <taxon>Craniata</taxon>
        <taxon>Vertebrata</taxon>
        <taxon>Euteleostomi</taxon>
        <taxon>Mammalia</taxon>
        <taxon>Eutheria</taxon>
        <taxon>Laurasiatheria</taxon>
        <taxon>Artiodactyla</taxon>
        <taxon>Tylopoda</taxon>
        <taxon>Camelidae</taxon>
        <taxon>Camelus</taxon>
    </lineage>
</organism>
<dbReference type="InterPro" id="IPR002073">
    <property type="entry name" value="PDEase_catalytic_dom"/>
</dbReference>
<evidence type="ECO:0000313" key="9">
    <source>
        <dbReference type="Proteomes" id="UP000299084"/>
    </source>
</evidence>
<reference evidence="8 9" key="1">
    <citation type="journal article" date="2019" name="Mol. Ecol. Resour.">
        <title>Improving Illumina assemblies with Hi-C and long reads: an example with the North African dromedary.</title>
        <authorList>
            <person name="Elbers J.P."/>
            <person name="Rogers M.F."/>
            <person name="Perelman P.L."/>
            <person name="Proskuryakova A.A."/>
            <person name="Serdyukova N.A."/>
            <person name="Johnson W.E."/>
            <person name="Horin P."/>
            <person name="Corander J."/>
            <person name="Murphy D."/>
            <person name="Burger P.A."/>
        </authorList>
    </citation>
    <scope>NUCLEOTIDE SEQUENCE [LARGE SCALE GENOMIC DNA]</scope>
    <source>
        <strain evidence="8">Drom800</strain>
        <tissue evidence="8">Blood</tissue>
    </source>
</reference>
<sequence>MCTETALFEMLFYVVGVAQAINKKSGNGGTFTEKDEKVLLDLASLIFEEQQSLEVILKKIAATIISFMQVQKCTIFIVDEDCSDSFSSVFHMEREELEKSSDTLPRERDANRINYMYAQYVKNTMEPLNIPDVSKDKRFPWTNENTGNVNQQCIRSLLCTPIKNGKKNKVIGVCQLVNKMEETTGKVKPFNRNDEQFLEAFVIFCGLGIQNTQMYEAVERAMAKQMVTLEAAVVPSAQTLKITDFSFSDFELSDLETALCTIRMFTDLNLVQNFQMKHEHRLTDLEILALLIAALSHDLDHRGVNNSYIQRSEHPLAQLYCHSIMEHHHFDQCLMILNSPGNQILGGLSIEEYKTTLKIIKQAILATDLALYIKAMLMTACDLSAITKPWPIQQRIAELVATEFFDQGDRERKELNIEPTDLMNREKKNKIPSMQVGFIDAICLQLYEALTHVSEDCFPLLDGCRKNRQKWQALAEQQEKTLINGESSQAKRN</sequence>
<dbReference type="InterPro" id="IPR003607">
    <property type="entry name" value="HD/PDEase_dom"/>
</dbReference>
<dbReference type="Gene3D" id="3.30.450.40">
    <property type="match status" value="1"/>
</dbReference>
<feature type="binding site" evidence="4">
    <location>
        <position position="382"/>
    </location>
    <ligand>
        <name>Zn(2+)</name>
        <dbReference type="ChEBI" id="CHEBI:29105"/>
        <label>1</label>
    </ligand>
</feature>
<evidence type="ECO:0000256" key="6">
    <source>
        <dbReference type="SAM" id="SignalP"/>
    </source>
</evidence>
<dbReference type="SUPFAM" id="SSF55781">
    <property type="entry name" value="GAF domain-like"/>
    <property type="match status" value="1"/>
</dbReference>
<comment type="caution">
    <text evidence="8">The sequence shown here is derived from an EMBL/GenBank/DDBJ whole genome shotgun (WGS) entry which is preliminary data.</text>
</comment>
<comment type="cofactor">
    <cofactor evidence="5">
        <name>a divalent metal cation</name>
        <dbReference type="ChEBI" id="CHEBI:60240"/>
    </cofactor>
    <text evidence="5">Binds 2 divalent metal cations per subunit. Site 1 may preferentially bind zinc ions, while site 2 has a preference for magnesium and/or manganese ions.</text>
</comment>
<dbReference type="CDD" id="cd00077">
    <property type="entry name" value="HDc"/>
    <property type="match status" value="1"/>
</dbReference>
<proteinExistence type="inferred from homology"/>
<name>A0A5N4EG51_CAMDR</name>
<protein>
    <recommendedName>
        <fullName evidence="5">Phosphodiesterase</fullName>
        <ecNumber evidence="5">3.1.4.-</ecNumber>
    </recommendedName>
</protein>
<keyword evidence="2 4" id="KW-0479">Metal-binding</keyword>
<dbReference type="SUPFAM" id="SSF109604">
    <property type="entry name" value="HD-domain/PDEase-like"/>
    <property type="match status" value="1"/>
</dbReference>
<dbReference type="FunFam" id="3.30.450.40:FF:000015">
    <property type="entry name" value="Phosphodiesterase"/>
    <property type="match status" value="1"/>
</dbReference>
<dbReference type="PROSITE" id="PS00126">
    <property type="entry name" value="PDEASE_I_1"/>
    <property type="match status" value="1"/>
</dbReference>
<dbReference type="GO" id="GO:0004114">
    <property type="term" value="F:3',5'-cyclic-nucleotide phosphodiesterase activity"/>
    <property type="evidence" value="ECO:0007669"/>
    <property type="project" value="InterPro"/>
</dbReference>
<evidence type="ECO:0000256" key="1">
    <source>
        <dbReference type="ARBA" id="ARBA00022535"/>
    </source>
</evidence>
<dbReference type="Pfam" id="PF00233">
    <property type="entry name" value="PDEase_I"/>
    <property type="match status" value="1"/>
</dbReference>
<dbReference type="PANTHER" id="PTHR11347">
    <property type="entry name" value="CYCLIC NUCLEOTIDE PHOSPHODIESTERASE"/>
    <property type="match status" value="1"/>
</dbReference>
<dbReference type="InterPro" id="IPR023174">
    <property type="entry name" value="PDEase_CS"/>
</dbReference>
<dbReference type="PROSITE" id="PS51845">
    <property type="entry name" value="PDEASE_I_2"/>
    <property type="match status" value="1"/>
</dbReference>
<dbReference type="EC" id="3.1.4.-" evidence="5"/>
<dbReference type="GO" id="GO:0007165">
    <property type="term" value="P:signal transduction"/>
    <property type="evidence" value="ECO:0007669"/>
    <property type="project" value="InterPro"/>
</dbReference>
<dbReference type="Gene3D" id="1.10.1300.10">
    <property type="entry name" value="3'5'-cyclic nucleotide phosphodiesterase, catalytic domain"/>
    <property type="match status" value="3"/>
</dbReference>
<evidence type="ECO:0000313" key="8">
    <source>
        <dbReference type="EMBL" id="KAB1282483.1"/>
    </source>
</evidence>
<keyword evidence="6" id="KW-0732">Signal</keyword>
<accession>A0A5N4EG51</accession>
<feature type="domain" description="PDEase" evidence="7">
    <location>
        <begin position="260"/>
        <end position="478"/>
    </location>
</feature>
<dbReference type="Pfam" id="PF01590">
    <property type="entry name" value="GAF"/>
    <property type="match status" value="1"/>
</dbReference>
<dbReference type="InterPro" id="IPR036971">
    <property type="entry name" value="PDEase_catalytic_dom_sf"/>
</dbReference>
<feature type="binding site" evidence="4">
    <location>
        <position position="297"/>
    </location>
    <ligand>
        <name>Zn(2+)</name>
        <dbReference type="ChEBI" id="CHEBI:29105"/>
        <label>1</label>
    </ligand>
</feature>